<keyword evidence="3" id="KW-1185">Reference proteome</keyword>
<dbReference type="SUPFAM" id="SSF53850">
    <property type="entry name" value="Periplasmic binding protein-like II"/>
    <property type="match status" value="1"/>
</dbReference>
<dbReference type="PANTHER" id="PTHR30419">
    <property type="entry name" value="HTH-TYPE TRANSCRIPTIONAL REGULATOR YBHD"/>
    <property type="match status" value="1"/>
</dbReference>
<dbReference type="CDD" id="cd08440">
    <property type="entry name" value="PBP2_LTTR_like_4"/>
    <property type="match status" value="1"/>
</dbReference>
<evidence type="ECO:0000313" key="2">
    <source>
        <dbReference type="EMBL" id="MDO1537388.1"/>
    </source>
</evidence>
<dbReference type="InterPro" id="IPR050950">
    <property type="entry name" value="HTH-type_LysR_regulators"/>
</dbReference>
<evidence type="ECO:0000313" key="3">
    <source>
        <dbReference type="Proteomes" id="UP001169027"/>
    </source>
</evidence>
<feature type="domain" description="LysR substrate-binding" evidence="1">
    <location>
        <begin position="10"/>
        <end position="170"/>
    </location>
</feature>
<reference evidence="2" key="1">
    <citation type="submission" date="2023-06" db="EMBL/GenBank/DDBJ databases">
        <authorList>
            <person name="Jiang Y."/>
            <person name="Liu Q."/>
        </authorList>
    </citation>
    <scope>NUCLEOTIDE SEQUENCE</scope>
    <source>
        <strain evidence="2">CGMCC 1.12090</strain>
    </source>
</reference>
<name>A0ABT8SEN7_9BURK</name>
<dbReference type="EMBL" id="JAUKVY010000039">
    <property type="protein sequence ID" value="MDO1537388.1"/>
    <property type="molecule type" value="Genomic_DNA"/>
</dbReference>
<sequence length="180" mass="19732">MAVYVLDSLNQQATARVVSGEADLGIAPQRQTPPELTQQSLLRDRMRLVCRPDHPLAARSRVSWPQALQHPFVSLTPDFTNRLQADLFKHSASLALHPTHEVSFITTALGMVRGGFGITAQPSQALPLLESFGLVSRPLLSPTVDRHLSLFCPRARALSPAAESFKDFLIGELLESEDGQ</sequence>
<proteinExistence type="predicted"/>
<dbReference type="RefSeq" id="WP_301815786.1">
    <property type="nucleotide sequence ID" value="NZ_JAUJZH010000039.1"/>
</dbReference>
<organism evidence="2 3">
    <name type="scientific">Variovorax ginsengisoli</name>
    <dbReference type="NCBI Taxonomy" id="363844"/>
    <lineage>
        <taxon>Bacteria</taxon>
        <taxon>Pseudomonadati</taxon>
        <taxon>Pseudomonadota</taxon>
        <taxon>Betaproteobacteria</taxon>
        <taxon>Burkholderiales</taxon>
        <taxon>Comamonadaceae</taxon>
        <taxon>Variovorax</taxon>
    </lineage>
</organism>
<accession>A0ABT8SEN7</accession>
<dbReference type="PANTHER" id="PTHR30419:SF8">
    <property type="entry name" value="NITROGEN ASSIMILATION TRANSCRIPTIONAL ACTIVATOR-RELATED"/>
    <property type="match status" value="1"/>
</dbReference>
<dbReference type="InterPro" id="IPR005119">
    <property type="entry name" value="LysR_subst-bd"/>
</dbReference>
<dbReference type="Gene3D" id="3.40.190.290">
    <property type="match status" value="1"/>
</dbReference>
<dbReference type="Proteomes" id="UP001169027">
    <property type="component" value="Unassembled WGS sequence"/>
</dbReference>
<evidence type="ECO:0000259" key="1">
    <source>
        <dbReference type="Pfam" id="PF03466"/>
    </source>
</evidence>
<protein>
    <submittedName>
        <fullName evidence="2">LysR substrate-binding domain-containing protein</fullName>
    </submittedName>
</protein>
<gene>
    <name evidence="2" type="ORF">Q2T77_34575</name>
</gene>
<dbReference type="Pfam" id="PF03466">
    <property type="entry name" value="LysR_substrate"/>
    <property type="match status" value="1"/>
</dbReference>
<comment type="caution">
    <text evidence="2">The sequence shown here is derived from an EMBL/GenBank/DDBJ whole genome shotgun (WGS) entry which is preliminary data.</text>
</comment>